<feature type="region of interest" description="Disordered" evidence="1">
    <location>
        <begin position="26"/>
        <end position="65"/>
    </location>
</feature>
<protein>
    <submittedName>
        <fullName evidence="2">Uncharacterized protein</fullName>
    </submittedName>
</protein>
<evidence type="ECO:0000256" key="1">
    <source>
        <dbReference type="SAM" id="MobiDB-lite"/>
    </source>
</evidence>
<sequence length="150" mass="16235">MLLLQLCGGNPLRRISCLLDVQGRVTDPADQSRSIDSTSSMSDPLSRRRDPRRQKDAQQQAQAAMHNSNVVCGALPYGQSMPANGMNKRKLDGGVGDVSGKAHIGDDDAAARPQVAVKRQNAQDTNNLACYTQAIEQCLMADFSFDDVDD</sequence>
<reference evidence="2 3" key="1">
    <citation type="submission" date="2018-03" db="EMBL/GenBank/DDBJ databases">
        <authorList>
            <person name="Fogelqvist J."/>
        </authorList>
    </citation>
    <scope>NUCLEOTIDE SEQUENCE [LARGE SCALE GENOMIC DNA]</scope>
</reference>
<feature type="compositionally biased region" description="Low complexity" evidence="1">
    <location>
        <begin position="31"/>
        <end position="44"/>
    </location>
</feature>
<dbReference type="Proteomes" id="UP000290189">
    <property type="component" value="Unassembled WGS sequence"/>
</dbReference>
<gene>
    <name evidence="2" type="ORF">PLBR_LOCUS3711</name>
</gene>
<accession>A0A3P3Y8J0</accession>
<keyword evidence="2" id="KW-0496">Mitochondrion</keyword>
<proteinExistence type="predicted"/>
<name>A0A3P3Y8J0_PLABS</name>
<dbReference type="AlphaFoldDB" id="A0A3P3Y8J0"/>
<feature type="compositionally biased region" description="Basic and acidic residues" evidence="1">
    <location>
        <begin position="45"/>
        <end position="56"/>
    </location>
</feature>
<evidence type="ECO:0000313" key="2">
    <source>
        <dbReference type="EMBL" id="SPQ96496.1"/>
    </source>
</evidence>
<organism evidence="2 3">
    <name type="scientific">Plasmodiophora brassicae</name>
    <name type="common">Clubroot disease agent</name>
    <dbReference type="NCBI Taxonomy" id="37360"/>
    <lineage>
        <taxon>Eukaryota</taxon>
        <taxon>Sar</taxon>
        <taxon>Rhizaria</taxon>
        <taxon>Endomyxa</taxon>
        <taxon>Phytomyxea</taxon>
        <taxon>Plasmodiophorida</taxon>
        <taxon>Plasmodiophoridae</taxon>
        <taxon>Plasmodiophora</taxon>
    </lineage>
</organism>
<evidence type="ECO:0000313" key="3">
    <source>
        <dbReference type="Proteomes" id="UP000290189"/>
    </source>
</evidence>
<dbReference type="EMBL" id="OVEO01000006">
    <property type="protein sequence ID" value="SPQ96496.1"/>
    <property type="molecule type" value="Genomic_DNA"/>
</dbReference>
<geneLocation type="mitochondrion" evidence="2"/>